<keyword evidence="3" id="KW-0472">Membrane</keyword>
<evidence type="ECO:0000256" key="1">
    <source>
        <dbReference type="ARBA" id="ARBA00009477"/>
    </source>
</evidence>
<accession>A0A444LMT3</accession>
<keyword evidence="7" id="KW-1185">Reference proteome</keyword>
<evidence type="ECO:0000259" key="4">
    <source>
        <dbReference type="Pfam" id="PF25917"/>
    </source>
</evidence>
<feature type="coiled-coil region" evidence="2">
    <location>
        <begin position="196"/>
        <end position="230"/>
    </location>
</feature>
<dbReference type="PANTHER" id="PTHR30469">
    <property type="entry name" value="MULTIDRUG RESISTANCE PROTEIN MDTA"/>
    <property type="match status" value="1"/>
</dbReference>
<dbReference type="PANTHER" id="PTHR30469:SF38">
    <property type="entry name" value="HLYD FAMILY SECRETION PROTEIN"/>
    <property type="match status" value="1"/>
</dbReference>
<dbReference type="SUPFAM" id="SSF111369">
    <property type="entry name" value="HlyD-like secretion proteins"/>
    <property type="match status" value="1"/>
</dbReference>
<dbReference type="AlphaFoldDB" id="A0A444LMT3"/>
<comment type="similarity">
    <text evidence="1">Belongs to the membrane fusion protein (MFP) (TC 8.A.1) family.</text>
</comment>
<dbReference type="RefSeq" id="WP_128441540.1">
    <property type="nucleotide sequence ID" value="NZ_SBIP01000001.1"/>
</dbReference>
<dbReference type="EMBL" id="SBIP01000001">
    <property type="protein sequence ID" value="RWX81578.1"/>
    <property type="molecule type" value="Genomic_DNA"/>
</dbReference>
<sequence length="374" mass="40212">MNTHPKLVTDRELKLAETLRSFSLQPVSHDIEPPKREIRRLVLFALVFALISGTAIGIAVYRPDLAGRIETIIAAPPNSANRADDDVSVPDDANVHQGGEQSAVHVPVPAVREITGSGFVVAPRMTTVFSKYEGRITQVSVEAGDVVVAGQVLVTLDDAGARFALEQAKAAKSAAELQFAARTIDLSQARNSMARIETLTARQATSRQALEEAQAAFDRASNALAQARQSADNAGISIRIAEERLDEFTVRAPFAGTVARLDANAGDTVLARVDSVRESQSLLTITDTTSMVVDADIAETYITALRTGRRGEAVLDGFPDRPFDIEILRLAPVASAEKGTITVRFSLDRPPKGIRPNMAARIRIPLDDTGDMIP</sequence>
<name>A0A444LMT3_9HYPH</name>
<organism evidence="6 7">
    <name type="scientific">Neorhizobium lilium</name>
    <dbReference type="NCBI Taxonomy" id="2503024"/>
    <lineage>
        <taxon>Bacteria</taxon>
        <taxon>Pseudomonadati</taxon>
        <taxon>Pseudomonadota</taxon>
        <taxon>Alphaproteobacteria</taxon>
        <taxon>Hyphomicrobiales</taxon>
        <taxon>Rhizobiaceae</taxon>
        <taxon>Rhizobium/Agrobacterium group</taxon>
        <taxon>Neorhizobium</taxon>
    </lineage>
</organism>
<dbReference type="Proteomes" id="UP000287687">
    <property type="component" value="Unassembled WGS sequence"/>
</dbReference>
<feature type="domain" description="CusB-like beta-barrel" evidence="5">
    <location>
        <begin position="293"/>
        <end position="364"/>
    </location>
</feature>
<evidence type="ECO:0000313" key="6">
    <source>
        <dbReference type="EMBL" id="RWX81578.1"/>
    </source>
</evidence>
<dbReference type="Gene3D" id="2.40.30.170">
    <property type="match status" value="1"/>
</dbReference>
<reference evidence="6 7" key="1">
    <citation type="submission" date="2019-01" db="EMBL/GenBank/DDBJ databases">
        <title>The draft genome of Rhizobium sp. 24NR.</title>
        <authorList>
            <person name="Liu L."/>
            <person name="Liang L."/>
            <person name="Shi S."/>
            <person name="Xu L."/>
            <person name="Wang X."/>
            <person name="Li L."/>
            <person name="Zhang X."/>
        </authorList>
    </citation>
    <scope>NUCLEOTIDE SEQUENCE [LARGE SCALE GENOMIC DNA]</scope>
    <source>
        <strain evidence="6 7">24NR</strain>
    </source>
</reference>
<dbReference type="GO" id="GO:0015562">
    <property type="term" value="F:efflux transmembrane transporter activity"/>
    <property type="evidence" value="ECO:0007669"/>
    <property type="project" value="TreeGrafter"/>
</dbReference>
<feature type="domain" description="Multidrug resistance protein MdtA-like barrel-sandwich hybrid" evidence="4">
    <location>
        <begin position="125"/>
        <end position="271"/>
    </location>
</feature>
<keyword evidence="2" id="KW-0175">Coiled coil</keyword>
<dbReference type="InterPro" id="IPR058625">
    <property type="entry name" value="MdtA-like_BSH"/>
</dbReference>
<comment type="caution">
    <text evidence="6">The sequence shown here is derived from an EMBL/GenBank/DDBJ whole genome shotgun (WGS) entry which is preliminary data.</text>
</comment>
<dbReference type="GO" id="GO:1990281">
    <property type="term" value="C:efflux pump complex"/>
    <property type="evidence" value="ECO:0007669"/>
    <property type="project" value="TreeGrafter"/>
</dbReference>
<gene>
    <name evidence="6" type="ORF">EPK99_04675</name>
</gene>
<keyword evidence="3" id="KW-1133">Transmembrane helix</keyword>
<dbReference type="InterPro" id="IPR058792">
    <property type="entry name" value="Beta-barrel_RND_2"/>
</dbReference>
<dbReference type="InterPro" id="IPR006143">
    <property type="entry name" value="RND_pump_MFP"/>
</dbReference>
<feature type="transmembrane region" description="Helical" evidence="3">
    <location>
        <begin position="41"/>
        <end position="61"/>
    </location>
</feature>
<evidence type="ECO:0000259" key="5">
    <source>
        <dbReference type="Pfam" id="PF25954"/>
    </source>
</evidence>
<evidence type="ECO:0000256" key="2">
    <source>
        <dbReference type="SAM" id="Coils"/>
    </source>
</evidence>
<dbReference type="NCBIfam" id="TIGR01730">
    <property type="entry name" value="RND_mfp"/>
    <property type="match status" value="1"/>
</dbReference>
<protein>
    <submittedName>
        <fullName evidence="6">Efflux RND transporter periplasmic adaptor subunit</fullName>
    </submittedName>
</protein>
<dbReference type="OrthoDB" id="9806939at2"/>
<keyword evidence="3" id="KW-0812">Transmembrane</keyword>
<dbReference type="Pfam" id="PF25917">
    <property type="entry name" value="BSH_RND"/>
    <property type="match status" value="1"/>
</dbReference>
<dbReference type="Pfam" id="PF25954">
    <property type="entry name" value="Beta-barrel_RND_2"/>
    <property type="match status" value="1"/>
</dbReference>
<evidence type="ECO:0000256" key="3">
    <source>
        <dbReference type="SAM" id="Phobius"/>
    </source>
</evidence>
<evidence type="ECO:0000313" key="7">
    <source>
        <dbReference type="Proteomes" id="UP000287687"/>
    </source>
</evidence>
<proteinExistence type="inferred from homology"/>
<dbReference type="Gene3D" id="2.40.50.100">
    <property type="match status" value="1"/>
</dbReference>